<dbReference type="Proteomes" id="UP001209535">
    <property type="component" value="Unassembled WGS sequence"/>
</dbReference>
<dbReference type="InterPro" id="IPR021335">
    <property type="entry name" value="DUF2948"/>
</dbReference>
<evidence type="ECO:0000313" key="2">
    <source>
        <dbReference type="Proteomes" id="UP001209535"/>
    </source>
</evidence>
<sequence>MGEDARFEDAAERPLHLKAEAAEDVPVISALVQDAVFAITDMSWQPKARRLALLVNRFRWEDRSAAEARGRPYERVRALLVIGGVTGVASQGIDRTDKSTVLSLLSIAWHPGADGAGRVELTLAGDGAIAAEVECLDLTLKDVTRPYVAPSHKAPVHPE</sequence>
<name>A0ABT2XAT0_9RHOB</name>
<proteinExistence type="predicted"/>
<dbReference type="Pfam" id="PF11164">
    <property type="entry name" value="DUF2948"/>
    <property type="match status" value="1"/>
</dbReference>
<gene>
    <name evidence="1" type="ORF">OEZ60_19330</name>
</gene>
<comment type="caution">
    <text evidence="1">The sequence shown here is derived from an EMBL/GenBank/DDBJ whole genome shotgun (WGS) entry which is preliminary data.</text>
</comment>
<accession>A0ABT2XAT0</accession>
<keyword evidence="2" id="KW-1185">Reference proteome</keyword>
<protein>
    <submittedName>
        <fullName evidence="1">DUF2948 family protein</fullName>
    </submittedName>
</protein>
<dbReference type="EMBL" id="JAOVQO010000022">
    <property type="protein sequence ID" value="MCU9850147.1"/>
    <property type="molecule type" value="Genomic_DNA"/>
</dbReference>
<reference evidence="1 2" key="1">
    <citation type="submission" date="2022-10" db="EMBL/GenBank/DDBJ databases">
        <title>Defluviimonas sp. nov., isolated from ocean surface sediments.</title>
        <authorList>
            <person name="He W."/>
            <person name="Wang L."/>
            <person name="Zhang D.-F."/>
        </authorList>
    </citation>
    <scope>NUCLEOTIDE SEQUENCE [LARGE SCALE GENOMIC DNA]</scope>
    <source>
        <strain evidence="1 2">WL0024</strain>
    </source>
</reference>
<evidence type="ECO:0000313" key="1">
    <source>
        <dbReference type="EMBL" id="MCU9850147.1"/>
    </source>
</evidence>
<dbReference type="RefSeq" id="WP_263339808.1">
    <property type="nucleotide sequence ID" value="NZ_JAOVQO010000022.1"/>
</dbReference>
<organism evidence="1 2">
    <name type="scientific">Albidovulum salinarum</name>
    <dbReference type="NCBI Taxonomy" id="2984153"/>
    <lineage>
        <taxon>Bacteria</taxon>
        <taxon>Pseudomonadati</taxon>
        <taxon>Pseudomonadota</taxon>
        <taxon>Alphaproteobacteria</taxon>
        <taxon>Rhodobacterales</taxon>
        <taxon>Paracoccaceae</taxon>
        <taxon>Albidovulum</taxon>
    </lineage>
</organism>